<name>A0ABV4F5H3_BRAEL</name>
<feature type="transmembrane region" description="Helical" evidence="8">
    <location>
        <begin position="127"/>
        <end position="146"/>
    </location>
</feature>
<feature type="transmembrane region" description="Helical" evidence="8">
    <location>
        <begin position="405"/>
        <end position="423"/>
    </location>
</feature>
<keyword evidence="3" id="KW-0813">Transport</keyword>
<evidence type="ECO:0000256" key="3">
    <source>
        <dbReference type="ARBA" id="ARBA00022448"/>
    </source>
</evidence>
<dbReference type="EMBL" id="JBGBZA010000002">
    <property type="protein sequence ID" value="MEY9318541.1"/>
    <property type="molecule type" value="Genomic_DNA"/>
</dbReference>
<keyword evidence="7 8" id="KW-0472">Membrane</keyword>
<reference evidence="10 11" key="1">
    <citation type="submission" date="2024-07" db="EMBL/GenBank/DDBJ databases">
        <title>Genomic Encyclopedia of Type Strains, Phase V (KMG-V): Genome sequencing to study the core and pangenomes of soil and plant-associated prokaryotes.</title>
        <authorList>
            <person name="Whitman W."/>
        </authorList>
    </citation>
    <scope>NUCLEOTIDE SEQUENCE [LARGE SCALE GENOMIC DNA]</scope>
    <source>
        <strain evidence="10 11">USDA 415</strain>
    </source>
</reference>
<feature type="transmembrane region" description="Helical" evidence="8">
    <location>
        <begin position="315"/>
        <end position="340"/>
    </location>
</feature>
<evidence type="ECO:0000256" key="5">
    <source>
        <dbReference type="ARBA" id="ARBA00022692"/>
    </source>
</evidence>
<dbReference type="PROSITE" id="PS50850">
    <property type="entry name" value="MFS"/>
    <property type="match status" value="1"/>
</dbReference>
<evidence type="ECO:0000256" key="4">
    <source>
        <dbReference type="ARBA" id="ARBA00022475"/>
    </source>
</evidence>
<feature type="transmembrane region" description="Helical" evidence="8">
    <location>
        <begin position="99"/>
        <end position="118"/>
    </location>
</feature>
<comment type="similarity">
    <text evidence="2">Belongs to the major facilitator superfamily. EmrB family.</text>
</comment>
<feature type="transmembrane region" description="Helical" evidence="8">
    <location>
        <begin position="216"/>
        <end position="235"/>
    </location>
</feature>
<dbReference type="InterPro" id="IPR020846">
    <property type="entry name" value="MFS_dom"/>
</dbReference>
<dbReference type="Pfam" id="PF07690">
    <property type="entry name" value="MFS_1"/>
    <property type="match status" value="2"/>
</dbReference>
<evidence type="ECO:0000256" key="7">
    <source>
        <dbReference type="ARBA" id="ARBA00023136"/>
    </source>
</evidence>
<dbReference type="PANTHER" id="PTHR42718:SF9">
    <property type="entry name" value="MAJOR FACILITATOR SUPERFAMILY MULTIDRUG TRANSPORTER MFSC"/>
    <property type="match status" value="1"/>
</dbReference>
<comment type="caution">
    <text evidence="10">The sequence shown here is derived from an EMBL/GenBank/DDBJ whole genome shotgun (WGS) entry which is preliminary data.</text>
</comment>
<dbReference type="PANTHER" id="PTHR42718">
    <property type="entry name" value="MAJOR FACILITATOR SUPERFAMILY MULTIDRUG TRANSPORTER MFSC"/>
    <property type="match status" value="1"/>
</dbReference>
<evidence type="ECO:0000256" key="6">
    <source>
        <dbReference type="ARBA" id="ARBA00022989"/>
    </source>
</evidence>
<feature type="transmembrane region" description="Helical" evidence="8">
    <location>
        <begin position="376"/>
        <end position="399"/>
    </location>
</feature>
<feature type="transmembrane region" description="Helical" evidence="8">
    <location>
        <begin position="346"/>
        <end position="369"/>
    </location>
</feature>
<dbReference type="SUPFAM" id="SSF103473">
    <property type="entry name" value="MFS general substrate transporter"/>
    <property type="match status" value="2"/>
</dbReference>
<feature type="transmembrane region" description="Helical" evidence="8">
    <location>
        <begin position="152"/>
        <end position="173"/>
    </location>
</feature>
<feature type="transmembrane region" description="Helical" evidence="8">
    <location>
        <begin position="273"/>
        <end position="295"/>
    </location>
</feature>
<comment type="subcellular location">
    <subcellularLocation>
        <location evidence="1">Cell membrane</location>
        <topology evidence="1">Multi-pass membrane protein</topology>
    </subcellularLocation>
</comment>
<dbReference type="InterPro" id="IPR011701">
    <property type="entry name" value="MFS"/>
</dbReference>
<evidence type="ECO:0000259" key="9">
    <source>
        <dbReference type="PROSITE" id="PS50850"/>
    </source>
</evidence>
<dbReference type="InterPro" id="IPR004638">
    <property type="entry name" value="EmrB-like"/>
</dbReference>
<protein>
    <submittedName>
        <fullName evidence="10">DHA2 family methylenomycin A resistance protein-like MFS transporter</fullName>
    </submittedName>
</protein>
<feature type="transmembrane region" description="Helical" evidence="8">
    <location>
        <begin position="185"/>
        <end position="210"/>
    </location>
</feature>
<dbReference type="Gene3D" id="1.20.1720.10">
    <property type="entry name" value="Multidrug resistance protein D"/>
    <property type="match status" value="1"/>
</dbReference>
<feature type="domain" description="Major facilitator superfamily (MFS) profile" evidence="9">
    <location>
        <begin position="61"/>
        <end position="500"/>
    </location>
</feature>
<dbReference type="CDD" id="cd17321">
    <property type="entry name" value="MFS_MMR_MDR_like"/>
    <property type="match status" value="1"/>
</dbReference>
<dbReference type="NCBIfam" id="TIGR00711">
    <property type="entry name" value="efflux_EmrB"/>
    <property type="match status" value="1"/>
</dbReference>
<keyword evidence="6 8" id="KW-1133">Transmembrane helix</keyword>
<feature type="transmembrane region" description="Helical" evidence="8">
    <location>
        <begin position="247"/>
        <end position="267"/>
    </location>
</feature>
<gene>
    <name evidence="10" type="ORF">ABIF29_005340</name>
</gene>
<evidence type="ECO:0000313" key="10">
    <source>
        <dbReference type="EMBL" id="MEY9318541.1"/>
    </source>
</evidence>
<dbReference type="Proteomes" id="UP001565471">
    <property type="component" value="Unassembled WGS sequence"/>
</dbReference>
<feature type="transmembrane region" description="Helical" evidence="8">
    <location>
        <begin position="470"/>
        <end position="495"/>
    </location>
</feature>
<dbReference type="InterPro" id="IPR036259">
    <property type="entry name" value="MFS_trans_sf"/>
</dbReference>
<evidence type="ECO:0000256" key="1">
    <source>
        <dbReference type="ARBA" id="ARBA00004651"/>
    </source>
</evidence>
<evidence type="ECO:0000256" key="2">
    <source>
        <dbReference type="ARBA" id="ARBA00008537"/>
    </source>
</evidence>
<organism evidence="10 11">
    <name type="scientific">Bradyrhizobium elkanii</name>
    <dbReference type="NCBI Taxonomy" id="29448"/>
    <lineage>
        <taxon>Bacteria</taxon>
        <taxon>Pseudomonadati</taxon>
        <taxon>Pseudomonadota</taxon>
        <taxon>Alphaproteobacteria</taxon>
        <taxon>Hyphomicrobiales</taxon>
        <taxon>Nitrobacteraceae</taxon>
        <taxon>Bradyrhizobium</taxon>
    </lineage>
</organism>
<dbReference type="Gene3D" id="1.20.1250.20">
    <property type="entry name" value="MFS general substrate transporter like domains"/>
    <property type="match status" value="1"/>
</dbReference>
<feature type="transmembrane region" description="Helical" evidence="8">
    <location>
        <begin position="55"/>
        <end position="79"/>
    </location>
</feature>
<sequence>MRLHTSIDGEVLRRNEGLCLALVAESKDKTMQQTSLNVRHMPPDRRAASHQQSSGLGATLTLAAMSLGYGVVQLDVTIVNTALNAIGASLGGGVAELQWVVSAYTIAFAAFILTAGALGDRIGAKRIFMAGFAIFTAASVGCAFAPDAATLIAARCVQGLAAAILVPNSLALLRHAYEDEQARGRAVGVWAAGASLALTAGPFVGGGLIALVGWRAIFLVNLPIGLAGLWLAWRFAGETARHQQHRLDLPGQVAAIAALGTLAGALIEGGALGWGSPFVIAGFALAAVFSVLFVWREARAPQPMLPLSLFRHRMFALTSLVGLLVNVAFYGLIFVLSLYFQQVNGLSALATGLAFVPMLGAVLPANLIAPHVAERIGAPATIALGAALSAAGCLALLLIGPGTSYLAICLQLLAMSGGLGLLVPPLTSALLGSAEPQHAGIAAGVLNATRQTGSVLGVALFGSMVSRSAAFIAGLHAALVISAGVLLAAAALIWIGSWSEARR</sequence>
<accession>A0ABV4F5H3</accession>
<keyword evidence="4" id="KW-1003">Cell membrane</keyword>
<evidence type="ECO:0000313" key="11">
    <source>
        <dbReference type="Proteomes" id="UP001565471"/>
    </source>
</evidence>
<proteinExistence type="inferred from homology"/>
<keyword evidence="11" id="KW-1185">Reference proteome</keyword>
<keyword evidence="5 8" id="KW-0812">Transmembrane</keyword>
<evidence type="ECO:0000256" key="8">
    <source>
        <dbReference type="SAM" id="Phobius"/>
    </source>
</evidence>